<accession>A0A5B8UL00</accession>
<comment type="subcellular location">
    <subcellularLocation>
        <location evidence="3">Cytoplasm</location>
    </subcellularLocation>
</comment>
<dbReference type="GO" id="GO:0005524">
    <property type="term" value="F:ATP binding"/>
    <property type="evidence" value="ECO:0007669"/>
    <property type="project" value="UniProtKB-KW"/>
</dbReference>
<keyword evidence="22" id="KW-1185">Reference proteome</keyword>
<dbReference type="GO" id="GO:0016020">
    <property type="term" value="C:membrane"/>
    <property type="evidence" value="ECO:0007669"/>
    <property type="project" value="InterPro"/>
</dbReference>
<evidence type="ECO:0000256" key="5">
    <source>
        <dbReference type="ARBA" id="ARBA00017322"/>
    </source>
</evidence>
<dbReference type="Gene3D" id="3.30.565.10">
    <property type="entry name" value="Histidine kinase-like ATPase, C-terminal domain"/>
    <property type="match status" value="1"/>
</dbReference>
<evidence type="ECO:0000256" key="1">
    <source>
        <dbReference type="ARBA" id="ARBA00000085"/>
    </source>
</evidence>
<comment type="catalytic activity">
    <reaction evidence="1">
        <text>ATP + protein L-histidine = ADP + protein N-phospho-L-histidine.</text>
        <dbReference type="EC" id="2.7.13.3"/>
    </reaction>
</comment>
<keyword evidence="14" id="KW-0408">Iron</keyword>
<dbReference type="Pfam" id="PF02518">
    <property type="entry name" value="HATPase_c"/>
    <property type="match status" value="1"/>
</dbReference>
<keyword evidence="15" id="KW-0902">Two-component regulatory system</keyword>
<dbReference type="GO" id="GO:0046872">
    <property type="term" value="F:metal ion binding"/>
    <property type="evidence" value="ECO:0007669"/>
    <property type="project" value="UniProtKB-KW"/>
</dbReference>
<dbReference type="InterPro" id="IPR011712">
    <property type="entry name" value="Sig_transdc_His_kin_sub3_dim/P"/>
</dbReference>
<dbReference type="InterPro" id="IPR050482">
    <property type="entry name" value="Sensor_HK_TwoCompSys"/>
</dbReference>
<keyword evidence="8" id="KW-0597">Phosphoprotein</keyword>
<keyword evidence="19" id="KW-1133">Transmembrane helix</keyword>
<reference evidence="21 22" key="1">
    <citation type="journal article" date="2015" name="Int. J. Syst. Evol. Microbiol.">
        <title>Flavisolibacter ginsenosidimutans sp. nov., with ginsenoside-converting activity isolated from soil used for cultivating ginseng.</title>
        <authorList>
            <person name="Zhao Y."/>
            <person name="Liu Q."/>
            <person name="Kang M.S."/>
            <person name="Jin F."/>
            <person name="Yu H."/>
            <person name="Im W.T."/>
        </authorList>
    </citation>
    <scope>NUCLEOTIDE SEQUENCE [LARGE SCALE GENOMIC DNA]</scope>
    <source>
        <strain evidence="21 22">Gsoil 636</strain>
    </source>
</reference>
<dbReference type="Gene3D" id="1.20.5.1930">
    <property type="match status" value="1"/>
</dbReference>
<dbReference type="PROSITE" id="PS50109">
    <property type="entry name" value="HIS_KIN"/>
    <property type="match status" value="1"/>
</dbReference>
<comment type="function">
    <text evidence="17">Member of the two-component regulatory system NreB/NreC involved in the control of dissimilatory nitrate/nitrite reduction in response to oxygen. NreB functions as a direct oxygen sensor histidine kinase which is autophosphorylated, in the absence of oxygen, probably at the conserved histidine residue, and transfers its phosphate group probably to a conserved aspartate residue of NreC. NreB/NreC activates the expression of the nitrate (narGHJI) and nitrite (nir) reductase operons, as well as the putative nitrate transporter gene narT.</text>
</comment>
<dbReference type="AlphaFoldDB" id="A0A5B8UL00"/>
<dbReference type="InterPro" id="IPR036890">
    <property type="entry name" value="HATPase_C_sf"/>
</dbReference>
<dbReference type="InterPro" id="IPR005467">
    <property type="entry name" value="His_kinase_dom"/>
</dbReference>
<evidence type="ECO:0000256" key="4">
    <source>
        <dbReference type="ARBA" id="ARBA00012438"/>
    </source>
</evidence>
<keyword evidence="16" id="KW-0411">Iron-sulfur</keyword>
<evidence type="ECO:0000256" key="15">
    <source>
        <dbReference type="ARBA" id="ARBA00023012"/>
    </source>
</evidence>
<evidence type="ECO:0000259" key="20">
    <source>
        <dbReference type="PROSITE" id="PS50109"/>
    </source>
</evidence>
<dbReference type="GO" id="GO:0051539">
    <property type="term" value="F:4 iron, 4 sulfur cluster binding"/>
    <property type="evidence" value="ECO:0007669"/>
    <property type="project" value="UniProtKB-KW"/>
</dbReference>
<dbReference type="SMART" id="SM00387">
    <property type="entry name" value="HATPase_c"/>
    <property type="match status" value="1"/>
</dbReference>
<keyword evidence="7" id="KW-0963">Cytoplasm</keyword>
<feature type="domain" description="Histidine kinase" evidence="20">
    <location>
        <begin position="68"/>
        <end position="262"/>
    </location>
</feature>
<dbReference type="InterPro" id="IPR004358">
    <property type="entry name" value="Sig_transdc_His_kin-like_C"/>
</dbReference>
<evidence type="ECO:0000256" key="8">
    <source>
        <dbReference type="ARBA" id="ARBA00022553"/>
    </source>
</evidence>
<dbReference type="EC" id="2.7.13.3" evidence="4"/>
<feature type="transmembrane region" description="Helical" evidence="19">
    <location>
        <begin position="12"/>
        <end position="32"/>
    </location>
</feature>
<name>A0A5B8UL00_9BACT</name>
<evidence type="ECO:0000256" key="2">
    <source>
        <dbReference type="ARBA" id="ARBA00001966"/>
    </source>
</evidence>
<organism evidence="21 22">
    <name type="scientific">Flavisolibacter ginsenosidimutans</name>
    <dbReference type="NCBI Taxonomy" id="661481"/>
    <lineage>
        <taxon>Bacteria</taxon>
        <taxon>Pseudomonadati</taxon>
        <taxon>Bacteroidota</taxon>
        <taxon>Chitinophagia</taxon>
        <taxon>Chitinophagales</taxon>
        <taxon>Chitinophagaceae</taxon>
        <taxon>Flavisolibacter</taxon>
    </lineage>
</organism>
<keyword evidence="19" id="KW-0472">Membrane</keyword>
<proteinExistence type="predicted"/>
<keyword evidence="13" id="KW-0067">ATP-binding</keyword>
<dbReference type="OrthoDB" id="9760839at2"/>
<evidence type="ECO:0000256" key="17">
    <source>
        <dbReference type="ARBA" id="ARBA00024827"/>
    </source>
</evidence>
<dbReference type="PANTHER" id="PTHR24421:SF10">
    <property type="entry name" value="NITRATE_NITRITE SENSOR PROTEIN NARQ"/>
    <property type="match status" value="1"/>
</dbReference>
<evidence type="ECO:0000256" key="10">
    <source>
        <dbReference type="ARBA" id="ARBA00022723"/>
    </source>
</evidence>
<gene>
    <name evidence="21" type="ORF">FSB75_14455</name>
</gene>
<dbReference type="InterPro" id="IPR003594">
    <property type="entry name" value="HATPase_dom"/>
</dbReference>
<dbReference type="KEGG" id="fgg:FSB75_14455"/>
<evidence type="ECO:0000313" key="22">
    <source>
        <dbReference type="Proteomes" id="UP000321204"/>
    </source>
</evidence>
<protein>
    <recommendedName>
        <fullName evidence="5">Oxygen sensor histidine kinase NreB</fullName>
        <ecNumber evidence="4">2.7.13.3</ecNumber>
    </recommendedName>
    <alternativeName>
        <fullName evidence="18">Nitrogen regulation protein B</fullName>
    </alternativeName>
</protein>
<sequence length="263" mass="28817">MGNLSKEVTLIVVVSFFLFLVAAGIIALVLVYRRKQVEYIHKQGRLKAAFEKELLEAQLEIQEQTMKHIAQEVHDNVNQTLGLAKLNLNTVRIESQNGAEQKIAATKDLVGKAIADLRNLSKTLHAEAMLSGGIARAIETELNLIAKTAVFQTQFSVSGEPVVLDAKKELILFRTVQETLNNAIKHSGANLLSVHLAYNPDELQLTVTDNGTGFDYETTKADAQKGIGLRNVQNRTKLIGGEWHLQSGATGTKVQITLPIIVS</sequence>
<evidence type="ECO:0000256" key="14">
    <source>
        <dbReference type="ARBA" id="ARBA00023004"/>
    </source>
</evidence>
<evidence type="ECO:0000256" key="18">
    <source>
        <dbReference type="ARBA" id="ARBA00030800"/>
    </source>
</evidence>
<evidence type="ECO:0000256" key="3">
    <source>
        <dbReference type="ARBA" id="ARBA00004496"/>
    </source>
</evidence>
<dbReference type="PRINTS" id="PR00344">
    <property type="entry name" value="BCTRLSENSOR"/>
</dbReference>
<evidence type="ECO:0000256" key="11">
    <source>
        <dbReference type="ARBA" id="ARBA00022741"/>
    </source>
</evidence>
<dbReference type="PANTHER" id="PTHR24421">
    <property type="entry name" value="NITRATE/NITRITE SENSOR PROTEIN NARX-RELATED"/>
    <property type="match status" value="1"/>
</dbReference>
<keyword evidence="12 21" id="KW-0418">Kinase</keyword>
<evidence type="ECO:0000256" key="19">
    <source>
        <dbReference type="SAM" id="Phobius"/>
    </source>
</evidence>
<keyword evidence="6" id="KW-0004">4Fe-4S</keyword>
<keyword evidence="19" id="KW-0812">Transmembrane</keyword>
<dbReference type="SUPFAM" id="SSF55874">
    <property type="entry name" value="ATPase domain of HSP90 chaperone/DNA topoisomerase II/histidine kinase"/>
    <property type="match status" value="1"/>
</dbReference>
<evidence type="ECO:0000256" key="13">
    <source>
        <dbReference type="ARBA" id="ARBA00022840"/>
    </source>
</evidence>
<dbReference type="CDD" id="cd16917">
    <property type="entry name" value="HATPase_UhpB-NarQ-NarX-like"/>
    <property type="match status" value="1"/>
</dbReference>
<evidence type="ECO:0000256" key="16">
    <source>
        <dbReference type="ARBA" id="ARBA00023014"/>
    </source>
</evidence>
<dbReference type="Pfam" id="PF07730">
    <property type="entry name" value="HisKA_3"/>
    <property type="match status" value="1"/>
</dbReference>
<dbReference type="GO" id="GO:0046983">
    <property type="term" value="F:protein dimerization activity"/>
    <property type="evidence" value="ECO:0007669"/>
    <property type="project" value="InterPro"/>
</dbReference>
<evidence type="ECO:0000256" key="9">
    <source>
        <dbReference type="ARBA" id="ARBA00022679"/>
    </source>
</evidence>
<evidence type="ECO:0000256" key="12">
    <source>
        <dbReference type="ARBA" id="ARBA00022777"/>
    </source>
</evidence>
<evidence type="ECO:0000313" key="21">
    <source>
        <dbReference type="EMBL" id="QEC57052.1"/>
    </source>
</evidence>
<comment type="cofactor">
    <cofactor evidence="2">
        <name>[4Fe-4S] cluster</name>
        <dbReference type="ChEBI" id="CHEBI:49883"/>
    </cofactor>
</comment>
<evidence type="ECO:0000256" key="6">
    <source>
        <dbReference type="ARBA" id="ARBA00022485"/>
    </source>
</evidence>
<keyword evidence="10" id="KW-0479">Metal-binding</keyword>
<keyword evidence="9" id="KW-0808">Transferase</keyword>
<dbReference type="GO" id="GO:0005737">
    <property type="term" value="C:cytoplasm"/>
    <property type="evidence" value="ECO:0007669"/>
    <property type="project" value="UniProtKB-SubCell"/>
</dbReference>
<keyword evidence="11" id="KW-0547">Nucleotide-binding</keyword>
<dbReference type="EMBL" id="CP042433">
    <property type="protein sequence ID" value="QEC57052.1"/>
    <property type="molecule type" value="Genomic_DNA"/>
</dbReference>
<dbReference type="GO" id="GO:0000155">
    <property type="term" value="F:phosphorelay sensor kinase activity"/>
    <property type="evidence" value="ECO:0007669"/>
    <property type="project" value="InterPro"/>
</dbReference>
<dbReference type="Proteomes" id="UP000321204">
    <property type="component" value="Chromosome"/>
</dbReference>
<dbReference type="RefSeq" id="WP_146788939.1">
    <property type="nucleotide sequence ID" value="NZ_BAABIO010000003.1"/>
</dbReference>
<evidence type="ECO:0000256" key="7">
    <source>
        <dbReference type="ARBA" id="ARBA00022490"/>
    </source>
</evidence>